<accession>A0A6J5LUC9</accession>
<gene>
    <name evidence="1" type="ORF">UFOVP306_61</name>
</gene>
<name>A0A6J5LUC9_9CAUD</name>
<proteinExistence type="predicted"/>
<protein>
    <submittedName>
        <fullName evidence="1">Uncharacterized protein</fullName>
    </submittedName>
</protein>
<organism evidence="1">
    <name type="scientific">uncultured Caudovirales phage</name>
    <dbReference type="NCBI Taxonomy" id="2100421"/>
    <lineage>
        <taxon>Viruses</taxon>
        <taxon>Duplodnaviria</taxon>
        <taxon>Heunggongvirae</taxon>
        <taxon>Uroviricota</taxon>
        <taxon>Caudoviricetes</taxon>
        <taxon>Peduoviridae</taxon>
        <taxon>Maltschvirus</taxon>
        <taxon>Maltschvirus maltsch</taxon>
    </lineage>
</organism>
<dbReference type="EMBL" id="LR796317">
    <property type="protein sequence ID" value="CAB4136703.1"/>
    <property type="molecule type" value="Genomic_DNA"/>
</dbReference>
<reference evidence="1" key="1">
    <citation type="submission" date="2020-04" db="EMBL/GenBank/DDBJ databases">
        <authorList>
            <person name="Chiriac C."/>
            <person name="Salcher M."/>
            <person name="Ghai R."/>
            <person name="Kavagutti S V."/>
        </authorList>
    </citation>
    <scope>NUCLEOTIDE SEQUENCE</scope>
</reference>
<sequence length="76" mass="8749">MKEDTTQVDATWLEKTGGYAKDMTLLDYFAGQIIVALVDSPDWTKLLDEYEDKSPSEFTAFSAWHIAKDMIKERNK</sequence>
<evidence type="ECO:0000313" key="1">
    <source>
        <dbReference type="EMBL" id="CAB4136703.1"/>
    </source>
</evidence>